<comment type="caution">
    <text evidence="2">The sequence shown here is derived from an EMBL/GenBank/DDBJ whole genome shotgun (WGS) entry which is preliminary data.</text>
</comment>
<dbReference type="InterPro" id="IPR000157">
    <property type="entry name" value="TIR_dom"/>
</dbReference>
<dbReference type="Pfam" id="PF13676">
    <property type="entry name" value="TIR_2"/>
    <property type="match status" value="1"/>
</dbReference>
<proteinExistence type="predicted"/>
<dbReference type="SUPFAM" id="SSF52200">
    <property type="entry name" value="Toll/Interleukin receptor TIR domain"/>
    <property type="match status" value="1"/>
</dbReference>
<reference evidence="3" key="1">
    <citation type="submission" date="2012-11" db="EMBL/GenBank/DDBJ databases">
        <authorList>
            <person name="Lucero-Rivera Y.E."/>
            <person name="Tovar-Ramirez D."/>
        </authorList>
    </citation>
    <scope>NUCLEOTIDE SEQUENCE [LARGE SCALE GENOMIC DNA]</scope>
    <source>
        <strain evidence="3">Araruama</strain>
    </source>
</reference>
<accession>A0A1V1P9B5</accession>
<organism evidence="2 3">
    <name type="scientific">Candidatus Magnetoglobus multicellularis str. Araruama</name>
    <dbReference type="NCBI Taxonomy" id="890399"/>
    <lineage>
        <taxon>Bacteria</taxon>
        <taxon>Pseudomonadati</taxon>
        <taxon>Thermodesulfobacteriota</taxon>
        <taxon>Desulfobacteria</taxon>
        <taxon>Desulfobacterales</taxon>
        <taxon>Desulfobacteraceae</taxon>
        <taxon>Candidatus Magnetoglobus</taxon>
    </lineage>
</organism>
<feature type="domain" description="TIR" evidence="1">
    <location>
        <begin position="1"/>
        <end position="131"/>
    </location>
</feature>
<dbReference type="InterPro" id="IPR035897">
    <property type="entry name" value="Toll_tir_struct_dom_sf"/>
</dbReference>
<evidence type="ECO:0000313" key="2">
    <source>
        <dbReference type="EMBL" id="ETR71295.1"/>
    </source>
</evidence>
<dbReference type="PROSITE" id="PS50104">
    <property type="entry name" value="TIR"/>
    <property type="match status" value="1"/>
</dbReference>
<dbReference type="AlphaFoldDB" id="A0A1V1P9B5"/>
<gene>
    <name evidence="2" type="ORF">OMM_08212</name>
</gene>
<dbReference type="GO" id="GO:0007165">
    <property type="term" value="P:signal transduction"/>
    <property type="evidence" value="ECO:0007669"/>
    <property type="project" value="InterPro"/>
</dbReference>
<sequence>HKDKDWLSIILEHLTSLQYENIEIWFDDKINPGEHWNPMIAEAIQTSHVTICLISKQFLNSDFIRTKEVPQILNKQKEGMVVIPVLLNNCSWKVISWLKKLQMFPKDGIPLEKLTSDEQDNLLIKLTDQIHEVFNNGV</sequence>
<feature type="non-terminal residue" evidence="2">
    <location>
        <position position="1"/>
    </location>
</feature>
<dbReference type="EMBL" id="ATBP01000289">
    <property type="protein sequence ID" value="ETR71295.1"/>
    <property type="molecule type" value="Genomic_DNA"/>
</dbReference>
<dbReference type="Proteomes" id="UP000189670">
    <property type="component" value="Unassembled WGS sequence"/>
</dbReference>
<dbReference type="Gene3D" id="3.40.50.10140">
    <property type="entry name" value="Toll/interleukin-1 receptor homology (TIR) domain"/>
    <property type="match status" value="1"/>
</dbReference>
<protein>
    <submittedName>
        <fullName evidence="2">TIR protein</fullName>
    </submittedName>
</protein>
<name>A0A1V1P9B5_9BACT</name>
<evidence type="ECO:0000259" key="1">
    <source>
        <dbReference type="PROSITE" id="PS50104"/>
    </source>
</evidence>
<evidence type="ECO:0000313" key="3">
    <source>
        <dbReference type="Proteomes" id="UP000189670"/>
    </source>
</evidence>